<dbReference type="InterPro" id="IPR012312">
    <property type="entry name" value="Hemerythrin-like"/>
</dbReference>
<comment type="caution">
    <text evidence="2">The sequence shown here is derived from an EMBL/GenBank/DDBJ whole genome shotgun (WGS) entry which is preliminary data.</text>
</comment>
<protein>
    <submittedName>
        <fullName evidence="2">Hemerythrin HHE cation binding domain-containing protein</fullName>
    </submittedName>
</protein>
<sequence length="159" mass="18238">MKRAAQLQPLSRQHHLGLNLSRHAKECADEPNAIAEHWLNITSYINEMQQHFQIEDNLMAHALQPHSSSKPEVASVLNTLDAQHKSLHALMAEVQDLPQSQSNHVTVGQVKELATLLYDHIRFEERELFPIVERYLTTEELEAIYDASPDSIKRSDENR</sequence>
<dbReference type="AlphaFoldDB" id="A0A2V2A021"/>
<dbReference type="RefSeq" id="WP_087814482.1">
    <property type="nucleotide sequence ID" value="NZ_CAJGZY010000001.1"/>
</dbReference>
<evidence type="ECO:0000313" key="2">
    <source>
        <dbReference type="EMBL" id="PWK15238.1"/>
    </source>
</evidence>
<gene>
    <name evidence="2" type="ORF">C8D84_101185</name>
</gene>
<organism evidence="2 3">
    <name type="scientific">Psychrobacter immobilis</name>
    <dbReference type="NCBI Taxonomy" id="498"/>
    <lineage>
        <taxon>Bacteria</taxon>
        <taxon>Pseudomonadati</taxon>
        <taxon>Pseudomonadota</taxon>
        <taxon>Gammaproteobacteria</taxon>
        <taxon>Moraxellales</taxon>
        <taxon>Moraxellaceae</taxon>
        <taxon>Psychrobacter</taxon>
    </lineage>
</organism>
<evidence type="ECO:0000259" key="1">
    <source>
        <dbReference type="Pfam" id="PF01814"/>
    </source>
</evidence>
<name>A0A2V2A021_PSYIM</name>
<dbReference type="GeneID" id="60253958"/>
<reference evidence="2 3" key="1">
    <citation type="submission" date="2018-05" db="EMBL/GenBank/DDBJ databases">
        <title>Genomic Encyclopedia of Type Strains, Phase IV (KMG-IV): sequencing the most valuable type-strain genomes for metagenomic binning, comparative biology and taxonomic classification.</title>
        <authorList>
            <person name="Goeker M."/>
        </authorList>
    </citation>
    <scope>NUCLEOTIDE SEQUENCE [LARGE SCALE GENOMIC DNA]</scope>
    <source>
        <strain evidence="2 3">DSM 7229</strain>
    </source>
</reference>
<evidence type="ECO:0000313" key="3">
    <source>
        <dbReference type="Proteomes" id="UP000245655"/>
    </source>
</evidence>
<dbReference type="EMBL" id="QGGM01000001">
    <property type="protein sequence ID" value="PWK15238.1"/>
    <property type="molecule type" value="Genomic_DNA"/>
</dbReference>
<dbReference type="Gene3D" id="1.20.120.520">
    <property type="entry name" value="nmb1532 protein domain like"/>
    <property type="match status" value="1"/>
</dbReference>
<feature type="domain" description="Hemerythrin-like" evidence="1">
    <location>
        <begin position="11"/>
        <end position="131"/>
    </location>
</feature>
<keyword evidence="3" id="KW-1185">Reference proteome</keyword>
<accession>A0A2V2A021</accession>
<dbReference type="Pfam" id="PF01814">
    <property type="entry name" value="Hemerythrin"/>
    <property type="match status" value="1"/>
</dbReference>
<dbReference type="Proteomes" id="UP000245655">
    <property type="component" value="Unassembled WGS sequence"/>
</dbReference>
<proteinExistence type="predicted"/>